<dbReference type="KEGG" id="hhl:Halha_2406"/>
<protein>
    <submittedName>
        <fullName evidence="2">Uncharacterized protein</fullName>
    </submittedName>
</protein>
<dbReference type="HOGENOM" id="CLU_2329838_0_0_9"/>
<dbReference type="STRING" id="748449.Halha_2406"/>
<dbReference type="RefSeq" id="WP_015327994.1">
    <property type="nucleotide sequence ID" value="NC_019978.1"/>
</dbReference>
<accession>L0KCM1</accession>
<keyword evidence="3" id="KW-1185">Reference proteome</keyword>
<feature type="signal peptide" evidence="1">
    <location>
        <begin position="1"/>
        <end position="23"/>
    </location>
</feature>
<dbReference type="Proteomes" id="UP000010880">
    <property type="component" value="Chromosome"/>
</dbReference>
<feature type="chain" id="PRO_5003944463" evidence="1">
    <location>
        <begin position="24"/>
        <end position="98"/>
    </location>
</feature>
<name>L0KCM1_HALHC</name>
<evidence type="ECO:0000313" key="2">
    <source>
        <dbReference type="EMBL" id="AGB42280.1"/>
    </source>
</evidence>
<dbReference type="AlphaFoldDB" id="L0KCM1"/>
<evidence type="ECO:0000256" key="1">
    <source>
        <dbReference type="SAM" id="SignalP"/>
    </source>
</evidence>
<keyword evidence="1" id="KW-0732">Signal</keyword>
<dbReference type="EMBL" id="CP003359">
    <property type="protein sequence ID" value="AGB42280.1"/>
    <property type="molecule type" value="Genomic_DNA"/>
</dbReference>
<proteinExistence type="predicted"/>
<gene>
    <name evidence="2" type="ordered locus">Halha_2406</name>
</gene>
<sequence length="98" mass="11192">MKRITIFCLVVAILAIQAPVALAQTVKVDSKVVKVDQKELIELASSEKFDSLQLVLKKLVQQNLSTEKKIKSVKLKKITIINFKYSLDNILKIYYQLQ</sequence>
<organism evidence="2 3">
    <name type="scientific">Halobacteroides halobius (strain ATCC 35273 / DSM 5150 / MD-1)</name>
    <dbReference type="NCBI Taxonomy" id="748449"/>
    <lineage>
        <taxon>Bacteria</taxon>
        <taxon>Bacillati</taxon>
        <taxon>Bacillota</taxon>
        <taxon>Clostridia</taxon>
        <taxon>Halanaerobiales</taxon>
        <taxon>Halobacteroidaceae</taxon>
        <taxon>Halobacteroides</taxon>
    </lineage>
</organism>
<reference evidence="3" key="1">
    <citation type="submission" date="2012-02" db="EMBL/GenBank/DDBJ databases">
        <title>The complete genome of Halobacteroides halobius DSM 5150.</title>
        <authorList>
            <person name="Lucas S."/>
            <person name="Copeland A."/>
            <person name="Lapidus A."/>
            <person name="Glavina del Rio T."/>
            <person name="Dalin E."/>
            <person name="Tice H."/>
            <person name="Bruce D."/>
            <person name="Goodwin L."/>
            <person name="Pitluck S."/>
            <person name="Peters L."/>
            <person name="Mikhailova N."/>
            <person name="Gu W."/>
            <person name="Kyrpides N."/>
            <person name="Mavromatis K."/>
            <person name="Ivanova N."/>
            <person name="Brettin T."/>
            <person name="Detter J.C."/>
            <person name="Han C."/>
            <person name="Larimer F."/>
            <person name="Land M."/>
            <person name="Hauser L."/>
            <person name="Markowitz V."/>
            <person name="Cheng J.-F."/>
            <person name="Hugenholtz P."/>
            <person name="Woyke T."/>
            <person name="Wu D."/>
            <person name="Tindall B."/>
            <person name="Pomrenke H."/>
            <person name="Brambilla E."/>
            <person name="Klenk H.-P."/>
            <person name="Eisen J.A."/>
        </authorList>
    </citation>
    <scope>NUCLEOTIDE SEQUENCE [LARGE SCALE GENOMIC DNA]</scope>
    <source>
        <strain evidence="3">ATCC 35273 / DSM 5150 / MD-1</strain>
    </source>
</reference>
<evidence type="ECO:0000313" key="3">
    <source>
        <dbReference type="Proteomes" id="UP000010880"/>
    </source>
</evidence>